<accession>A0AAV7LGB4</accession>
<feature type="non-terminal residue" evidence="1">
    <location>
        <position position="84"/>
    </location>
</feature>
<dbReference type="EMBL" id="JANPWB010000015">
    <property type="protein sequence ID" value="KAJ1087853.1"/>
    <property type="molecule type" value="Genomic_DNA"/>
</dbReference>
<dbReference type="Proteomes" id="UP001066276">
    <property type="component" value="Chromosome 11"/>
</dbReference>
<feature type="non-terminal residue" evidence="1">
    <location>
        <position position="1"/>
    </location>
</feature>
<protein>
    <submittedName>
        <fullName evidence="1">Uncharacterized protein</fullName>
    </submittedName>
</protein>
<reference evidence="1" key="1">
    <citation type="journal article" date="2022" name="bioRxiv">
        <title>Sequencing and chromosome-scale assembly of the giantPleurodeles waltlgenome.</title>
        <authorList>
            <person name="Brown T."/>
            <person name="Elewa A."/>
            <person name="Iarovenko S."/>
            <person name="Subramanian E."/>
            <person name="Araus A.J."/>
            <person name="Petzold A."/>
            <person name="Susuki M."/>
            <person name="Suzuki K.-i.T."/>
            <person name="Hayashi T."/>
            <person name="Toyoda A."/>
            <person name="Oliveira C."/>
            <person name="Osipova E."/>
            <person name="Leigh N.D."/>
            <person name="Simon A."/>
            <person name="Yun M.H."/>
        </authorList>
    </citation>
    <scope>NUCLEOTIDE SEQUENCE</scope>
    <source>
        <strain evidence="1">20211129_DDA</strain>
        <tissue evidence="1">Liver</tissue>
    </source>
</reference>
<organism evidence="1 2">
    <name type="scientific">Pleurodeles waltl</name>
    <name type="common">Iberian ribbed newt</name>
    <dbReference type="NCBI Taxonomy" id="8319"/>
    <lineage>
        <taxon>Eukaryota</taxon>
        <taxon>Metazoa</taxon>
        <taxon>Chordata</taxon>
        <taxon>Craniata</taxon>
        <taxon>Vertebrata</taxon>
        <taxon>Euteleostomi</taxon>
        <taxon>Amphibia</taxon>
        <taxon>Batrachia</taxon>
        <taxon>Caudata</taxon>
        <taxon>Salamandroidea</taxon>
        <taxon>Salamandridae</taxon>
        <taxon>Pleurodelinae</taxon>
        <taxon>Pleurodeles</taxon>
    </lineage>
</organism>
<dbReference type="AlphaFoldDB" id="A0AAV7LGB4"/>
<evidence type="ECO:0000313" key="1">
    <source>
        <dbReference type="EMBL" id="KAJ1087853.1"/>
    </source>
</evidence>
<sequence length="84" mass="9175">LQECATAEMQNRRPDLDLSSVTAKPHLRRAREDNQIGDLTPAVFRYLQSCRRCTGGGLLTAGAGGGTQWISYNGSCYGMEIVKI</sequence>
<keyword evidence="2" id="KW-1185">Reference proteome</keyword>
<evidence type="ECO:0000313" key="2">
    <source>
        <dbReference type="Proteomes" id="UP001066276"/>
    </source>
</evidence>
<comment type="caution">
    <text evidence="1">The sequence shown here is derived from an EMBL/GenBank/DDBJ whole genome shotgun (WGS) entry which is preliminary data.</text>
</comment>
<name>A0AAV7LGB4_PLEWA</name>
<proteinExistence type="predicted"/>
<gene>
    <name evidence="1" type="ORF">NDU88_001016</name>
</gene>